<keyword evidence="2" id="KW-1185">Reference proteome</keyword>
<gene>
    <name evidence="1" type="ORF">NL394_18545</name>
</gene>
<dbReference type="NCBIfam" id="NF041823">
    <property type="entry name" value="daptide_RRE"/>
    <property type="match status" value="1"/>
</dbReference>
<sequence length="348" mass="36912">MDNYWGLELALSQQQAIAAAVDQWVTGIPGRIPGHTVFVENAGHSSYAKEIAEDGSVVLVIDGDADDPDLVTVKGRYDESGEELLVDGSLSIEIQDYLAVPFISLVGPTVIRFAGQDDWQSFFDDADEARSSGHFVRQLTEVNAVLSERALLAGHGNADSTLARIHITANGTILNGPSGTVIGWVGDELQDIRARAMPLKPESSIASLTHAPEVVAALNNRPWVPRYLAALDAWKFIGPEQRAGTRLVGFGLSLYGAPDSHGLPLPNAPFILEREGEYKLLDTTAGRVFTIGRDAAVLIEAISNLRGVEAAAGVAAVSMGIPPELAKSSAEAVVEQLGHLGIDLLGGH</sequence>
<reference evidence="1" key="1">
    <citation type="submission" date="2022-07" db="EMBL/GenBank/DDBJ databases">
        <authorList>
            <person name="Wu T."/>
        </authorList>
    </citation>
    <scope>NUCLEOTIDE SEQUENCE</scope>
    <source>
        <strain evidence="1">SD-1</strain>
    </source>
</reference>
<protein>
    <submittedName>
        <fullName evidence="1">Uncharacterized protein</fullName>
    </submittedName>
</protein>
<dbReference type="InterPro" id="IPR049693">
    <property type="entry name" value="Daptide_RRE"/>
</dbReference>
<dbReference type="Proteomes" id="UP001163293">
    <property type="component" value="Chromosome"/>
</dbReference>
<dbReference type="AlphaFoldDB" id="A0AAX3EG02"/>
<evidence type="ECO:0000313" key="2">
    <source>
        <dbReference type="Proteomes" id="UP001163293"/>
    </source>
</evidence>
<evidence type="ECO:0000313" key="1">
    <source>
        <dbReference type="EMBL" id="UYV97017.1"/>
    </source>
</evidence>
<proteinExistence type="predicted"/>
<dbReference type="RefSeq" id="WP_259362700.1">
    <property type="nucleotide sequence ID" value="NZ_BSQK01000016.1"/>
</dbReference>
<name>A0AAX3EG02_PAEUR</name>
<dbReference type="EMBL" id="CP101185">
    <property type="protein sequence ID" value="UYV97017.1"/>
    <property type="molecule type" value="Genomic_DNA"/>
</dbReference>
<organism evidence="1 2">
    <name type="scientific">Paenarthrobacter ureafaciens</name>
    <dbReference type="NCBI Taxonomy" id="37931"/>
    <lineage>
        <taxon>Bacteria</taxon>
        <taxon>Bacillati</taxon>
        <taxon>Actinomycetota</taxon>
        <taxon>Actinomycetes</taxon>
        <taxon>Micrococcales</taxon>
        <taxon>Micrococcaceae</taxon>
        <taxon>Paenarthrobacter</taxon>
    </lineage>
</organism>
<accession>A0AAX3EG02</accession>